<feature type="compositionally biased region" description="Low complexity" evidence="1">
    <location>
        <begin position="67"/>
        <end position="76"/>
    </location>
</feature>
<dbReference type="EMBL" id="CCAG010019323">
    <property type="status" value="NOT_ANNOTATED_CDS"/>
    <property type="molecule type" value="Genomic_DNA"/>
</dbReference>
<dbReference type="STRING" id="37546.A0A1B0GB68"/>
<dbReference type="Proteomes" id="UP000092444">
    <property type="component" value="Unassembled WGS sequence"/>
</dbReference>
<feature type="compositionally biased region" description="Basic residues" evidence="1">
    <location>
        <begin position="21"/>
        <end position="40"/>
    </location>
</feature>
<name>A0A1B0GB68_GLOMM</name>
<protein>
    <submittedName>
        <fullName evidence="2">Uncharacterized protein</fullName>
    </submittedName>
</protein>
<dbReference type="VEuPathDB" id="VectorBase:GMOY010552"/>
<reference evidence="2" key="1">
    <citation type="submission" date="2020-05" db="UniProtKB">
        <authorList>
            <consortium name="EnsemblMetazoa"/>
        </authorList>
    </citation>
    <scope>IDENTIFICATION</scope>
    <source>
        <strain evidence="2">Yale</strain>
    </source>
</reference>
<sequence>MSSKFVIGMESLFDDFGSFGHIRRRHHPRGTKRGRPRGSTRRGTSTNSSFVRAATSPGQTTFVGSINSNNNNNNNNPSEDGCVTTLQTTSQPLPTSSSSNVDENNIFTPTALPMPVKRGPGRPRLKTGGPINQGLRGSPRTRKPMGPLVVPLGSSPATTPINRSPAISPAPSPAHSERVANANSTGAAYYQPGTENVH</sequence>
<accession>A0A1B0GB68</accession>
<proteinExistence type="predicted"/>
<organism evidence="2 3">
    <name type="scientific">Glossina morsitans morsitans</name>
    <name type="common">Savannah tsetse fly</name>
    <dbReference type="NCBI Taxonomy" id="37546"/>
    <lineage>
        <taxon>Eukaryota</taxon>
        <taxon>Metazoa</taxon>
        <taxon>Ecdysozoa</taxon>
        <taxon>Arthropoda</taxon>
        <taxon>Hexapoda</taxon>
        <taxon>Insecta</taxon>
        <taxon>Pterygota</taxon>
        <taxon>Neoptera</taxon>
        <taxon>Endopterygota</taxon>
        <taxon>Diptera</taxon>
        <taxon>Brachycera</taxon>
        <taxon>Muscomorpha</taxon>
        <taxon>Hippoboscoidea</taxon>
        <taxon>Glossinidae</taxon>
        <taxon>Glossina</taxon>
    </lineage>
</organism>
<feature type="compositionally biased region" description="Low complexity" evidence="1">
    <location>
        <begin position="84"/>
        <end position="99"/>
    </location>
</feature>
<keyword evidence="3" id="KW-1185">Reference proteome</keyword>
<evidence type="ECO:0000313" key="3">
    <source>
        <dbReference type="Proteomes" id="UP000092444"/>
    </source>
</evidence>
<dbReference type="EnsemblMetazoa" id="GMOY010552-RA">
    <property type="protein sequence ID" value="GMOY010552-PA"/>
    <property type="gene ID" value="GMOY010552"/>
</dbReference>
<feature type="region of interest" description="Disordered" evidence="1">
    <location>
        <begin position="20"/>
        <end position="198"/>
    </location>
</feature>
<evidence type="ECO:0000313" key="2">
    <source>
        <dbReference type="EnsemblMetazoa" id="GMOY010552-PA"/>
    </source>
</evidence>
<dbReference type="AlphaFoldDB" id="A0A1B0GB68"/>
<feature type="compositionally biased region" description="Polar residues" evidence="1">
    <location>
        <begin position="56"/>
        <end position="66"/>
    </location>
</feature>
<evidence type="ECO:0000256" key="1">
    <source>
        <dbReference type="SAM" id="MobiDB-lite"/>
    </source>
</evidence>